<evidence type="ECO:0000313" key="1">
    <source>
        <dbReference type="EMBL" id="AUX24426.1"/>
    </source>
</evidence>
<dbReference type="PROSITE" id="PS51257">
    <property type="entry name" value="PROKAR_LIPOPROTEIN"/>
    <property type="match status" value="1"/>
</dbReference>
<reference evidence="1 2" key="1">
    <citation type="submission" date="2015-09" db="EMBL/GenBank/DDBJ databases">
        <title>Sorangium comparison.</title>
        <authorList>
            <person name="Zaburannyi N."/>
            <person name="Bunk B."/>
            <person name="Overmann J."/>
            <person name="Mueller R."/>
        </authorList>
    </citation>
    <scope>NUCLEOTIDE SEQUENCE [LARGE SCALE GENOMIC DNA]</scope>
    <source>
        <strain evidence="1 2">So ceGT47</strain>
    </source>
</reference>
<dbReference type="OrthoDB" id="5505482at2"/>
<accession>A0A4P2Q5R5</accession>
<evidence type="ECO:0000313" key="2">
    <source>
        <dbReference type="Proteomes" id="UP000295781"/>
    </source>
</evidence>
<gene>
    <name evidence="1" type="ORF">SOCEGT47_049630</name>
</gene>
<protein>
    <submittedName>
        <fullName evidence="1">Uncharacterized protein</fullName>
    </submittedName>
</protein>
<organism evidence="1 2">
    <name type="scientific">Sorangium cellulosum</name>
    <name type="common">Polyangium cellulosum</name>
    <dbReference type="NCBI Taxonomy" id="56"/>
    <lineage>
        <taxon>Bacteria</taxon>
        <taxon>Pseudomonadati</taxon>
        <taxon>Myxococcota</taxon>
        <taxon>Polyangia</taxon>
        <taxon>Polyangiales</taxon>
        <taxon>Polyangiaceae</taxon>
        <taxon>Sorangium</taxon>
    </lineage>
</organism>
<dbReference type="AlphaFoldDB" id="A0A4P2Q5R5"/>
<sequence length="303" mass="32088">MSIRSFAGGLLFVGALMTGCIGPDGPGGLPDERSAEGAAEMTYDARMIVPIGANGMRPADFWAPANREAFKALGRAALAGRDGELVKTPLLDTKGGRSVLDYTVRCALSPDQVVRAPDGEAFHGAFGFAPAWTGRGLDVSEQRWVSACLFQHMNGSGEHVEILLGGRHPALAYSRDEEPAADFRVRDATMFGNAFDEGAIVGYACIDPDLGGTLSSLSSSCPLDLALLELKRLCGKVQPCGIAFLGPCDLSCVEDTNGDPTCYTLPPLLGSLLGIWGTRYSETIRTEVRDEDLLPLYPGCGLL</sequence>
<dbReference type="RefSeq" id="WP_129350482.1">
    <property type="nucleotide sequence ID" value="NZ_CP012670.1"/>
</dbReference>
<dbReference type="Proteomes" id="UP000295781">
    <property type="component" value="Chromosome"/>
</dbReference>
<dbReference type="EMBL" id="CP012670">
    <property type="protein sequence ID" value="AUX24426.1"/>
    <property type="molecule type" value="Genomic_DNA"/>
</dbReference>
<proteinExistence type="predicted"/>
<name>A0A4P2Q5R5_SORCE</name>